<protein>
    <submittedName>
        <fullName evidence="1">Uncharacterized protein</fullName>
    </submittedName>
</protein>
<gene>
    <name evidence="1" type="ORF">TBRA_LOCUS4463</name>
</gene>
<keyword evidence="2" id="KW-1185">Reference proteome</keyword>
<dbReference type="AlphaFoldDB" id="A0A6H5I548"/>
<evidence type="ECO:0000313" key="1">
    <source>
        <dbReference type="EMBL" id="CAB0032530.1"/>
    </source>
</evidence>
<evidence type="ECO:0000313" key="2">
    <source>
        <dbReference type="Proteomes" id="UP000479190"/>
    </source>
</evidence>
<accession>A0A6H5I548</accession>
<organism evidence="1 2">
    <name type="scientific">Trichogramma brassicae</name>
    <dbReference type="NCBI Taxonomy" id="86971"/>
    <lineage>
        <taxon>Eukaryota</taxon>
        <taxon>Metazoa</taxon>
        <taxon>Ecdysozoa</taxon>
        <taxon>Arthropoda</taxon>
        <taxon>Hexapoda</taxon>
        <taxon>Insecta</taxon>
        <taxon>Pterygota</taxon>
        <taxon>Neoptera</taxon>
        <taxon>Endopterygota</taxon>
        <taxon>Hymenoptera</taxon>
        <taxon>Apocrita</taxon>
        <taxon>Proctotrupomorpha</taxon>
        <taxon>Chalcidoidea</taxon>
        <taxon>Trichogrammatidae</taxon>
        <taxon>Trichogramma</taxon>
    </lineage>
</organism>
<dbReference type="EMBL" id="CADCXV010000681">
    <property type="protein sequence ID" value="CAB0032530.1"/>
    <property type="molecule type" value="Genomic_DNA"/>
</dbReference>
<reference evidence="1 2" key="1">
    <citation type="submission" date="2020-02" db="EMBL/GenBank/DDBJ databases">
        <authorList>
            <person name="Ferguson B K."/>
        </authorList>
    </citation>
    <scope>NUCLEOTIDE SEQUENCE [LARGE SCALE GENOMIC DNA]</scope>
</reference>
<name>A0A6H5I548_9HYME</name>
<sequence>MQELINSNFNVTEEFEGRCSQCENRKLQKKLEVRRRLDSAKEDSRCDSVRKCVLRSLERGCTLTRVNAVTTHRAFAVTKHTQ</sequence>
<dbReference type="Proteomes" id="UP000479190">
    <property type="component" value="Unassembled WGS sequence"/>
</dbReference>
<proteinExistence type="predicted"/>